<name>A0AAF3JC42_9BILA</name>
<dbReference type="Proteomes" id="UP000887575">
    <property type="component" value="Unassembled WGS sequence"/>
</dbReference>
<dbReference type="WBParaSite" id="MBELARI_LOCUS15358">
    <property type="protein sequence ID" value="MBELARI_LOCUS15358"/>
    <property type="gene ID" value="MBELARI_LOCUS15358"/>
</dbReference>
<reference evidence="2 3" key="1">
    <citation type="submission" date="2024-02" db="UniProtKB">
        <authorList>
            <consortium name="WormBaseParasite"/>
        </authorList>
    </citation>
    <scope>IDENTIFICATION</scope>
</reference>
<evidence type="ECO:0000313" key="1">
    <source>
        <dbReference type="Proteomes" id="UP000887575"/>
    </source>
</evidence>
<keyword evidence="1" id="KW-1185">Reference proteome</keyword>
<dbReference type="WBParaSite" id="MBELARI_LOCUS945">
    <property type="protein sequence ID" value="MBELARI_LOCUS945"/>
    <property type="gene ID" value="MBELARI_LOCUS945"/>
</dbReference>
<evidence type="ECO:0000313" key="2">
    <source>
        <dbReference type="WBParaSite" id="MBELARI_LOCUS15358"/>
    </source>
</evidence>
<organism evidence="1 3">
    <name type="scientific">Mesorhabditis belari</name>
    <dbReference type="NCBI Taxonomy" id="2138241"/>
    <lineage>
        <taxon>Eukaryota</taxon>
        <taxon>Metazoa</taxon>
        <taxon>Ecdysozoa</taxon>
        <taxon>Nematoda</taxon>
        <taxon>Chromadorea</taxon>
        <taxon>Rhabditida</taxon>
        <taxon>Rhabditina</taxon>
        <taxon>Rhabditomorpha</taxon>
        <taxon>Rhabditoidea</taxon>
        <taxon>Rhabditidae</taxon>
        <taxon>Mesorhabditinae</taxon>
        <taxon>Mesorhabditis</taxon>
    </lineage>
</organism>
<dbReference type="AlphaFoldDB" id="A0AAF3JC42"/>
<sequence length="458" mass="52598">MSADNKIYATLIPNNTIATLVAHPHVFDMKEGPFIRFAPTIEEGEEHLCHSYRADVSCIESQIFLMNFGSASGLKPKTEGAYTGNLEINGGDYVHSRARVTSIKPSYVIGRDSDAHDVDVDCAFCLIFQMTTAGETPLLFESDTTVDNSHFSVTSYGYPWTFDYSPWNSDCLTLRYSHPDQHQYDYIEFLLTIDVLVGGTLVVDGFFRTGQAIPSEHWEITPEYFDENMDYGFNIYGTSIEFNWSPDDKSDKHGFIATLEPGHQNAVAYIDFRWAMLETLNENPNVDYLLPMIVEPSEKPLWISFSLNAEETWFTILEKLHSEHNDKNCSYELWYGAAPNTRPNVVEENRKLLMFRDEEPFHEQYLDSSIFSVFIPPNCAPTILFRSNRDLIQGNETTKWQRTCSGTHAFISRHFAGFGREIEEEYFFSRTLYCGEFHRALVALWLMNVKTFIVQILN</sequence>
<proteinExistence type="predicted"/>
<accession>A0AAF3JC42</accession>
<protein>
    <submittedName>
        <fullName evidence="2 3">Uncharacterized protein</fullName>
    </submittedName>
</protein>
<evidence type="ECO:0000313" key="3">
    <source>
        <dbReference type="WBParaSite" id="MBELARI_LOCUS945"/>
    </source>
</evidence>